<keyword evidence="2" id="KW-1185">Reference proteome</keyword>
<comment type="caution">
    <text evidence="1">The sequence shown here is derived from an EMBL/GenBank/DDBJ whole genome shotgun (WGS) entry which is preliminary data.</text>
</comment>
<protein>
    <submittedName>
        <fullName evidence="1">Uncharacterized protein</fullName>
    </submittedName>
</protein>
<sequence length="543" mass="62515">MLHLFKNMFGTKPQYVPVVANPLPVLPRSQTLDLRLDHYLYAHRQFPTHIKKQLGNTGFLVTALGTQGFLPFNRMPWQYPVEGCWTVVAPQLIGKRIFCTLSMRYEEEKNPYRPRFMADANVHGFPRIKLVRGEQYQAILLRRSRAHVLLELGGHFDWQYGSIVAVQHRSAFEDPYTFEHCKKGHSLLVTYRKYFKNNISMCGDIDIPTPWYDCTKHEGIGEVLDFEVSKHPDGGRPRLLVDGYMATIRVHKEQFGENKEIMIQALKKLESGSTLRAEIVKYRPDLQKISVRLTDEQAQELLEKEQRDLSLVCRALEDVAHSPDMTRYTIFKSGGEVNILEKEVRAVGLLPVIEPGINLRFGPYTPTFHIWTYKTTAEEIALDFLRYQPTDTLHTIIGNLEVKNTRQIEWTYTLLRQQGFMDILAEKVAEHFPDITVSEGDGYRVVKNKRINILFTQGLTLNFKTVRWWELPNYATQRFILVKIPEVSARRVQIFIDHHKVTVGDGVYFIDPIVDACWSVLQGVIGADALANDGERGVGFIPI</sequence>
<dbReference type="RefSeq" id="WP_196937644.1">
    <property type="nucleotide sequence ID" value="NZ_MU158689.1"/>
</dbReference>
<reference evidence="1 2" key="1">
    <citation type="submission" date="2018-02" db="EMBL/GenBank/DDBJ databases">
        <title>Sphingobacterium KA21.</title>
        <authorList>
            <person name="Vasarhelyi B.M."/>
            <person name="Deshmukh S."/>
            <person name="Balint B."/>
            <person name="Kukolya J."/>
        </authorList>
    </citation>
    <scope>NUCLEOTIDE SEQUENCE [LARGE SCALE GENOMIC DNA]</scope>
    <source>
        <strain evidence="1 2">Ka21</strain>
    </source>
</reference>
<accession>A0ABR9T5K2</accession>
<dbReference type="Proteomes" id="UP000618319">
    <property type="component" value="Unassembled WGS sequence"/>
</dbReference>
<proteinExistence type="predicted"/>
<gene>
    <name evidence="1" type="ORF">C4F40_04280</name>
</gene>
<dbReference type="EMBL" id="PSKQ01000017">
    <property type="protein sequence ID" value="MBE8719947.1"/>
    <property type="molecule type" value="Genomic_DNA"/>
</dbReference>
<organism evidence="1 2">
    <name type="scientific">Sphingobacterium pedocola</name>
    <dbReference type="NCBI Taxonomy" id="2082722"/>
    <lineage>
        <taxon>Bacteria</taxon>
        <taxon>Pseudomonadati</taxon>
        <taxon>Bacteroidota</taxon>
        <taxon>Sphingobacteriia</taxon>
        <taxon>Sphingobacteriales</taxon>
        <taxon>Sphingobacteriaceae</taxon>
        <taxon>Sphingobacterium</taxon>
    </lineage>
</organism>
<name>A0ABR9T5K2_9SPHI</name>
<evidence type="ECO:0000313" key="2">
    <source>
        <dbReference type="Proteomes" id="UP000618319"/>
    </source>
</evidence>
<evidence type="ECO:0000313" key="1">
    <source>
        <dbReference type="EMBL" id="MBE8719947.1"/>
    </source>
</evidence>